<dbReference type="InterPro" id="IPR005829">
    <property type="entry name" value="Sugar_transporter_CS"/>
</dbReference>
<dbReference type="NCBIfam" id="TIGR00879">
    <property type="entry name" value="SP"/>
    <property type="match status" value="1"/>
</dbReference>
<feature type="transmembrane region" description="Helical" evidence="9">
    <location>
        <begin position="195"/>
        <end position="214"/>
    </location>
</feature>
<accession>A0A1L7WDT9</accession>
<evidence type="ECO:0000256" key="3">
    <source>
        <dbReference type="ARBA" id="ARBA00022448"/>
    </source>
</evidence>
<protein>
    <submittedName>
        <fullName evidence="11">Related to monosaccharide transporter</fullName>
    </submittedName>
</protein>
<gene>
    <name evidence="11" type="ORF">PAC_00762</name>
</gene>
<dbReference type="PROSITE" id="PS50850">
    <property type="entry name" value="MFS"/>
    <property type="match status" value="1"/>
</dbReference>
<evidence type="ECO:0000256" key="9">
    <source>
        <dbReference type="SAM" id="Phobius"/>
    </source>
</evidence>
<feature type="compositionally biased region" description="Polar residues" evidence="8">
    <location>
        <begin position="544"/>
        <end position="555"/>
    </location>
</feature>
<dbReference type="GO" id="GO:0005351">
    <property type="term" value="F:carbohydrate:proton symporter activity"/>
    <property type="evidence" value="ECO:0007669"/>
    <property type="project" value="TreeGrafter"/>
</dbReference>
<comment type="subcellular location">
    <subcellularLocation>
        <location evidence="1">Membrane</location>
        <topology evidence="1">Multi-pass membrane protein</topology>
    </subcellularLocation>
</comment>
<organism evidence="11 12">
    <name type="scientific">Phialocephala subalpina</name>
    <dbReference type="NCBI Taxonomy" id="576137"/>
    <lineage>
        <taxon>Eukaryota</taxon>
        <taxon>Fungi</taxon>
        <taxon>Dikarya</taxon>
        <taxon>Ascomycota</taxon>
        <taxon>Pezizomycotina</taxon>
        <taxon>Leotiomycetes</taxon>
        <taxon>Helotiales</taxon>
        <taxon>Mollisiaceae</taxon>
        <taxon>Phialocephala</taxon>
        <taxon>Phialocephala fortinii species complex</taxon>
    </lineage>
</organism>
<dbReference type="PANTHER" id="PTHR48022:SF6">
    <property type="entry name" value="MSTA PROTEIN-RELATED"/>
    <property type="match status" value="1"/>
</dbReference>
<feature type="transmembrane region" description="Helical" evidence="9">
    <location>
        <begin position="323"/>
        <end position="345"/>
    </location>
</feature>
<dbReference type="SUPFAM" id="SSF103473">
    <property type="entry name" value="MFS general substrate transporter"/>
    <property type="match status" value="1"/>
</dbReference>
<feature type="transmembrane region" description="Helical" evidence="9">
    <location>
        <begin position="103"/>
        <end position="121"/>
    </location>
</feature>
<evidence type="ECO:0000259" key="10">
    <source>
        <dbReference type="PROSITE" id="PS50850"/>
    </source>
</evidence>
<evidence type="ECO:0000256" key="5">
    <source>
        <dbReference type="ARBA" id="ARBA00022989"/>
    </source>
</evidence>
<dbReference type="PANTHER" id="PTHR48022">
    <property type="entry name" value="PLASTIDIC GLUCOSE TRANSPORTER 4"/>
    <property type="match status" value="1"/>
</dbReference>
<name>A0A1L7WDT9_9HELO</name>
<feature type="transmembrane region" description="Helical" evidence="9">
    <location>
        <begin position="74"/>
        <end position="94"/>
    </location>
</feature>
<dbReference type="InterPro" id="IPR036259">
    <property type="entry name" value="MFS_trans_sf"/>
</dbReference>
<feature type="transmembrane region" description="Helical" evidence="9">
    <location>
        <begin position="383"/>
        <end position="407"/>
    </location>
</feature>
<evidence type="ECO:0000256" key="2">
    <source>
        <dbReference type="ARBA" id="ARBA00010992"/>
    </source>
</evidence>
<feature type="transmembrane region" description="Helical" evidence="9">
    <location>
        <begin position="453"/>
        <end position="472"/>
    </location>
</feature>
<evidence type="ECO:0000313" key="12">
    <source>
        <dbReference type="Proteomes" id="UP000184330"/>
    </source>
</evidence>
<evidence type="ECO:0000256" key="6">
    <source>
        <dbReference type="ARBA" id="ARBA00023136"/>
    </source>
</evidence>
<keyword evidence="5 9" id="KW-1133">Transmembrane helix</keyword>
<feature type="domain" description="Major facilitator superfamily (MFS) profile" evidence="10">
    <location>
        <begin position="21"/>
        <end position="476"/>
    </location>
</feature>
<dbReference type="PROSITE" id="PS00216">
    <property type="entry name" value="SUGAR_TRANSPORT_1"/>
    <property type="match status" value="2"/>
</dbReference>
<feature type="transmembrane region" description="Helical" evidence="9">
    <location>
        <begin position="419"/>
        <end position="441"/>
    </location>
</feature>
<evidence type="ECO:0000256" key="8">
    <source>
        <dbReference type="SAM" id="MobiDB-lite"/>
    </source>
</evidence>
<dbReference type="Proteomes" id="UP000184330">
    <property type="component" value="Unassembled WGS sequence"/>
</dbReference>
<dbReference type="Gene3D" id="1.20.1250.20">
    <property type="entry name" value="MFS general substrate transporter like domains"/>
    <property type="match status" value="1"/>
</dbReference>
<dbReference type="EMBL" id="FJOG01000001">
    <property type="protein sequence ID" value="CZR50888.1"/>
    <property type="molecule type" value="Genomic_DNA"/>
</dbReference>
<dbReference type="CDD" id="cd17356">
    <property type="entry name" value="MFS_HXT"/>
    <property type="match status" value="1"/>
</dbReference>
<keyword evidence="12" id="KW-1185">Reference proteome</keyword>
<feature type="compositionally biased region" description="Basic and acidic residues" evidence="8">
    <location>
        <begin position="531"/>
        <end position="542"/>
    </location>
</feature>
<dbReference type="PROSITE" id="PS00217">
    <property type="entry name" value="SUGAR_TRANSPORT_2"/>
    <property type="match status" value="1"/>
</dbReference>
<dbReference type="PRINTS" id="PR00171">
    <property type="entry name" value="SUGRTRNSPORT"/>
</dbReference>
<sequence>MASPIPQGPTGYKLSLQTVAICTFPSMAGVLFGYDSGWIAGVLAMDAFKLDFGNPNSTEKDAYRGYLYTSTAKALTTSILSAGTFCGALAAGYVSDRIGRRSTIILGCIIYTIGVVLEVITHGSIDLLAVGRTIAGLGVGFVSATTIMYVSEITPKEIRGSIMGAYQLAITIGLLLAAVVNIGAKHLLNTGAYRIPIGIQFAWALVLGIGMSFMPESPRWYVMKKKGENAALALAQIHGRDPDSELIDDEYKLIADSYEEELAAGAADSSFVDCFKGGLKRGSNLHRTMIGTSIQMFQQLTGVNFIFYYGTTFFQRAGISNPFVVSIITAAVNVVSTPIALWGIERLGRRKLLIFGAIGMAICEFIVAIVGTALPNSTTAQDVLITFVSLFIFCFASTWGPCAWTVCGEIYPQRTRSQSTALSTASNWFWNFIISFVTPYLVDEDKANLGPKIFFIFGAAAVGCGVWAYFVVYETSKLSLEQVDRMMNETSARRSTGWEGRDGFARKRRVDSDVEGGEKGGVRRWWSKKGRREEGGGRRELEQIGTSSSETHQPS</sequence>
<feature type="transmembrane region" description="Helical" evidence="9">
    <location>
        <begin position="127"/>
        <end position="150"/>
    </location>
</feature>
<dbReference type="AlphaFoldDB" id="A0A1L7WDT9"/>
<dbReference type="FunFam" id="1.20.1250.20:FF:000078">
    <property type="entry name" value="MFS maltose transporter, putative"/>
    <property type="match status" value="1"/>
</dbReference>
<keyword evidence="4 9" id="KW-0812">Transmembrane</keyword>
<evidence type="ECO:0000313" key="11">
    <source>
        <dbReference type="EMBL" id="CZR50888.1"/>
    </source>
</evidence>
<feature type="region of interest" description="Disordered" evidence="8">
    <location>
        <begin position="509"/>
        <end position="555"/>
    </location>
</feature>
<keyword evidence="3 7" id="KW-0813">Transport</keyword>
<feature type="transmembrane region" description="Helical" evidence="9">
    <location>
        <begin position="289"/>
        <end position="311"/>
    </location>
</feature>
<evidence type="ECO:0000256" key="4">
    <source>
        <dbReference type="ARBA" id="ARBA00022692"/>
    </source>
</evidence>
<proteinExistence type="inferred from homology"/>
<feature type="transmembrane region" description="Helical" evidence="9">
    <location>
        <begin position="162"/>
        <end position="183"/>
    </location>
</feature>
<dbReference type="InterPro" id="IPR005828">
    <property type="entry name" value="MFS_sugar_transport-like"/>
</dbReference>
<feature type="transmembrane region" description="Helical" evidence="9">
    <location>
        <begin position="352"/>
        <end position="371"/>
    </location>
</feature>
<dbReference type="InterPro" id="IPR050360">
    <property type="entry name" value="MFS_Sugar_Transporters"/>
</dbReference>
<dbReference type="OrthoDB" id="6612291at2759"/>
<dbReference type="InterPro" id="IPR003663">
    <property type="entry name" value="Sugar/inositol_transpt"/>
</dbReference>
<dbReference type="Pfam" id="PF00083">
    <property type="entry name" value="Sugar_tr"/>
    <property type="match status" value="1"/>
</dbReference>
<evidence type="ECO:0000256" key="7">
    <source>
        <dbReference type="RuleBase" id="RU003346"/>
    </source>
</evidence>
<dbReference type="InterPro" id="IPR020846">
    <property type="entry name" value="MFS_dom"/>
</dbReference>
<evidence type="ECO:0000256" key="1">
    <source>
        <dbReference type="ARBA" id="ARBA00004141"/>
    </source>
</evidence>
<reference evidence="11 12" key="1">
    <citation type="submission" date="2016-03" db="EMBL/GenBank/DDBJ databases">
        <authorList>
            <person name="Ploux O."/>
        </authorList>
    </citation>
    <scope>NUCLEOTIDE SEQUENCE [LARGE SCALE GENOMIC DNA]</scope>
    <source>
        <strain evidence="11 12">UAMH 11012</strain>
    </source>
</reference>
<dbReference type="GO" id="GO:0016020">
    <property type="term" value="C:membrane"/>
    <property type="evidence" value="ECO:0007669"/>
    <property type="project" value="UniProtKB-SubCell"/>
</dbReference>
<keyword evidence="6 9" id="KW-0472">Membrane</keyword>
<feature type="compositionally biased region" description="Basic and acidic residues" evidence="8">
    <location>
        <begin position="509"/>
        <end position="521"/>
    </location>
</feature>
<comment type="similarity">
    <text evidence="2 7">Belongs to the major facilitator superfamily. Sugar transporter (TC 2.A.1.1) family.</text>
</comment>